<dbReference type="EnsemblMetazoa" id="PHUM157210-RA">
    <property type="protein sequence ID" value="PHUM157210-PA"/>
    <property type="gene ID" value="PHUM157210"/>
</dbReference>
<feature type="compositionally biased region" description="Low complexity" evidence="2">
    <location>
        <begin position="755"/>
        <end position="767"/>
    </location>
</feature>
<organism>
    <name type="scientific">Pediculus humanus subsp. corporis</name>
    <name type="common">Body louse</name>
    <dbReference type="NCBI Taxonomy" id="121224"/>
    <lineage>
        <taxon>Eukaryota</taxon>
        <taxon>Metazoa</taxon>
        <taxon>Ecdysozoa</taxon>
        <taxon>Arthropoda</taxon>
        <taxon>Hexapoda</taxon>
        <taxon>Insecta</taxon>
        <taxon>Pterygota</taxon>
        <taxon>Neoptera</taxon>
        <taxon>Paraneoptera</taxon>
        <taxon>Psocodea</taxon>
        <taxon>Troctomorpha</taxon>
        <taxon>Phthiraptera</taxon>
        <taxon>Anoplura</taxon>
        <taxon>Pediculidae</taxon>
        <taxon>Pediculus</taxon>
    </lineage>
</organism>
<evidence type="ECO:0000313" key="5">
    <source>
        <dbReference type="Proteomes" id="UP000009046"/>
    </source>
</evidence>
<reference evidence="3" key="1">
    <citation type="submission" date="2007-04" db="EMBL/GenBank/DDBJ databases">
        <title>Annotation of Pediculus humanus corporis strain USDA.</title>
        <authorList>
            <person name="Kirkness E."/>
            <person name="Hannick L."/>
            <person name="Hass B."/>
            <person name="Bruggner R."/>
            <person name="Lawson D."/>
            <person name="Bidwell S."/>
            <person name="Joardar V."/>
            <person name="Caler E."/>
            <person name="Walenz B."/>
            <person name="Inman J."/>
            <person name="Schobel S."/>
            <person name="Galinsky K."/>
            <person name="Amedeo P."/>
            <person name="Strausberg R."/>
        </authorList>
    </citation>
    <scope>NUCLEOTIDE SEQUENCE</scope>
    <source>
        <strain evidence="3">USDA</strain>
    </source>
</reference>
<keyword evidence="1" id="KW-0175">Coiled coil</keyword>
<reference evidence="3" key="2">
    <citation type="submission" date="2007-04" db="EMBL/GenBank/DDBJ databases">
        <title>The genome of the human body louse.</title>
        <authorList>
            <consortium name="The Human Body Louse Genome Consortium"/>
            <person name="Kirkness E."/>
            <person name="Walenz B."/>
            <person name="Hass B."/>
            <person name="Bruggner R."/>
            <person name="Strausberg R."/>
        </authorList>
    </citation>
    <scope>NUCLEOTIDE SEQUENCE</scope>
    <source>
        <strain evidence="3">USDA</strain>
    </source>
</reference>
<sequence>MKVSRSDTSDVRKKLDSVVNVPLSILNKQKVSENASMRTMSSENFSVFQEVKGTLKRIIKIIEEQAKQEKIEQYKREKEQRQAEKLEEKKKKDHEKELKRKWREEKEFTDRNAGGTDTVLTQRYETNLSVNMKEGNGAEDVCNFTYDYMRKKMKKSRHHCKKHSDGSHCKRKRKKKEHDFMKTDSGFPIQKEKLETSEVVFPNSMEIGETVEISTEYGGDNAPTLSSPFKQNNSVSFKEEKKEENIFASKPKKGEFEFMDEYLKFMARENETSPAPSPPPRVLTKVEKPARPTTIVLPQQRKPRKEVRQQGALMKSAQKLLKSLPKHSRRPPDTTVDNSTNRIWVSSTLQRSTASSGSSSSATGSSNQTKTSNSVPKGHPCFTIESKPKETTPPFKRLFESKSVTTSFTQNTFSNVGNGNAYKTADGQQQQQQQQLSSAIPTTTTVNKNYIQFNPKIIRPPVLQVSSTNLSRTTNQNNWIMLNRKTETSQQTKGVNYLTLNSSRDKIIALPKSFVGNFGGGANGGLTVDGSKSIYIKRNGGPLPSTSLLISNPKKLATVPAVVMKCDNNNSLLSVTNSNSAQLSKSFVQKVPGQSSSYLIFPQHTTTQSNEFHNDDKVLDNLKIEYPNKCHTEERIKEENGGVGRVDGGSGCSSSELDFGKKKKRKTEQEKLIASLNQTELTHVDGAFKRSTTIRYNNLNEDKLLDNLFDSRSGKPKRSSGKKMMIVCCEETNENNANNGDTMESKKKRKTSCCGDNNDGNGNGNDDSIANVGGNSRGGSLPEIRGETCEKSVSDVKKMSGEVKKKRKTEKEKLIENLSAIERIHVDGAFKRNRKRWLTCRLQMTTIGK</sequence>
<feature type="region of interest" description="Disordered" evidence="2">
    <location>
        <begin position="734"/>
        <end position="791"/>
    </location>
</feature>
<feature type="coiled-coil region" evidence="1">
    <location>
        <begin position="64"/>
        <end position="96"/>
    </location>
</feature>
<dbReference type="HOGENOM" id="CLU_335961_0_0_1"/>
<keyword evidence="5" id="KW-1185">Reference proteome</keyword>
<dbReference type="Proteomes" id="UP000009046">
    <property type="component" value="Unassembled WGS sequence"/>
</dbReference>
<dbReference type="RefSeq" id="XP_002424870.1">
    <property type="nucleotide sequence ID" value="XM_002424825.1"/>
</dbReference>
<feature type="compositionally biased region" description="Low complexity" evidence="2">
    <location>
        <begin position="352"/>
        <end position="366"/>
    </location>
</feature>
<name>E0VFH6_PEDHC</name>
<evidence type="ECO:0000313" key="3">
    <source>
        <dbReference type="EMBL" id="EEB12132.1"/>
    </source>
</evidence>
<dbReference type="VEuPathDB" id="VectorBase:PHUM157210"/>
<proteinExistence type="predicted"/>
<dbReference type="InParanoid" id="E0VFH6"/>
<accession>E0VFH6</accession>
<reference evidence="4" key="3">
    <citation type="submission" date="2020-05" db="UniProtKB">
        <authorList>
            <consortium name="EnsemblMetazoa"/>
        </authorList>
    </citation>
    <scope>IDENTIFICATION</scope>
    <source>
        <strain evidence="4">USDA</strain>
    </source>
</reference>
<feature type="region of interest" description="Disordered" evidence="2">
    <location>
        <begin position="155"/>
        <end position="178"/>
    </location>
</feature>
<evidence type="ECO:0000313" key="4">
    <source>
        <dbReference type="EnsemblMetazoa" id="PHUM157210-PA"/>
    </source>
</evidence>
<protein>
    <submittedName>
        <fullName evidence="3 4">Uncharacterized protein</fullName>
    </submittedName>
</protein>
<dbReference type="EMBL" id="DS235111">
    <property type="protein sequence ID" value="EEB12132.1"/>
    <property type="molecule type" value="Genomic_DNA"/>
</dbReference>
<evidence type="ECO:0000256" key="2">
    <source>
        <dbReference type="SAM" id="MobiDB-lite"/>
    </source>
</evidence>
<dbReference type="KEGG" id="phu:Phum_PHUM157210"/>
<gene>
    <name evidence="4" type="primary">8236522</name>
    <name evidence="3" type="ORF">Phum_PHUM157210</name>
</gene>
<feature type="region of interest" description="Disordered" evidence="2">
    <location>
        <begin position="270"/>
        <end position="395"/>
    </location>
</feature>
<dbReference type="EMBL" id="AAZO01001837">
    <property type="status" value="NOT_ANNOTATED_CDS"/>
    <property type="molecule type" value="Genomic_DNA"/>
</dbReference>
<dbReference type="CTD" id="8236522"/>
<dbReference type="AlphaFoldDB" id="E0VFH6"/>
<dbReference type="GeneID" id="8236522"/>
<evidence type="ECO:0000256" key="1">
    <source>
        <dbReference type="SAM" id="Coils"/>
    </source>
</evidence>
<feature type="region of interest" description="Disordered" evidence="2">
    <location>
        <begin position="640"/>
        <end position="666"/>
    </location>
</feature>
<feature type="compositionally biased region" description="Polar residues" evidence="2">
    <location>
        <begin position="335"/>
        <end position="351"/>
    </location>
</feature>
<feature type="compositionally biased region" description="Gly residues" evidence="2">
    <location>
        <begin position="641"/>
        <end position="651"/>
    </location>
</feature>